<gene>
    <name evidence="1" type="ORF">SCHPADRAFT_1000017</name>
</gene>
<accession>A0A0H2RDZ5</accession>
<dbReference type="InParanoid" id="A0A0H2RDZ5"/>
<keyword evidence="2" id="KW-1185">Reference proteome</keyword>
<protein>
    <recommendedName>
        <fullName evidence="3">F-box domain-containing protein</fullName>
    </recommendedName>
</protein>
<reference evidence="1 2" key="1">
    <citation type="submission" date="2015-04" db="EMBL/GenBank/DDBJ databases">
        <title>Complete genome sequence of Schizopora paradoxa KUC8140, a cosmopolitan wood degrader in East Asia.</title>
        <authorList>
            <consortium name="DOE Joint Genome Institute"/>
            <person name="Min B."/>
            <person name="Park H."/>
            <person name="Jang Y."/>
            <person name="Kim J.-J."/>
            <person name="Kim K.H."/>
            <person name="Pangilinan J."/>
            <person name="Lipzen A."/>
            <person name="Riley R."/>
            <person name="Grigoriev I.V."/>
            <person name="Spatafora J.W."/>
            <person name="Choi I.-G."/>
        </authorList>
    </citation>
    <scope>NUCLEOTIDE SEQUENCE [LARGE SCALE GENOMIC DNA]</scope>
    <source>
        <strain evidence="1 2">KUC8140</strain>
    </source>
</reference>
<dbReference type="InterPro" id="IPR036047">
    <property type="entry name" value="F-box-like_dom_sf"/>
</dbReference>
<evidence type="ECO:0000313" key="2">
    <source>
        <dbReference type="Proteomes" id="UP000053477"/>
    </source>
</evidence>
<name>A0A0H2RDZ5_9AGAM</name>
<proteinExistence type="predicted"/>
<evidence type="ECO:0008006" key="3">
    <source>
        <dbReference type="Google" id="ProtNLM"/>
    </source>
</evidence>
<dbReference type="AlphaFoldDB" id="A0A0H2RDZ5"/>
<evidence type="ECO:0000313" key="1">
    <source>
        <dbReference type="EMBL" id="KLO09772.1"/>
    </source>
</evidence>
<dbReference type="OrthoDB" id="2786194at2759"/>
<organism evidence="1 2">
    <name type="scientific">Schizopora paradoxa</name>
    <dbReference type="NCBI Taxonomy" id="27342"/>
    <lineage>
        <taxon>Eukaryota</taxon>
        <taxon>Fungi</taxon>
        <taxon>Dikarya</taxon>
        <taxon>Basidiomycota</taxon>
        <taxon>Agaricomycotina</taxon>
        <taxon>Agaricomycetes</taxon>
        <taxon>Hymenochaetales</taxon>
        <taxon>Schizoporaceae</taxon>
        <taxon>Schizopora</taxon>
    </lineage>
</organism>
<dbReference type="SUPFAM" id="SSF81383">
    <property type="entry name" value="F-box domain"/>
    <property type="match status" value="1"/>
</dbReference>
<sequence>MDLRLFSDIPSDIFYHIAHFSSLQGVARLCQVCRRFSEYVHGDKGIWVECLRRDVVEKGIELPKYRPMLSDASAADVRAWVKKAIVLNRAYASGGQQPKIRSFVVDVELETTWTKIIRGRWCLAALSNIFQSFVRVWRIDSRGRCDTMNTLFFPGPITDGVVDDGGREVRIAFTVATTNPFIQILDLCWNADGISLVPLQRLEGARHVFFLKNFIVGFGSLCGDDTYPLVSDWRTQATKRLIPALYLDDSHALMGDIHSACHAMAIWHNHLFVVLNYSVEIFHIPTFESLVYIHHQLGLQSLDFPMLSSDEIRRDRGWVGEAFISEAHQAIPDIMSEEREGFLRIAFRDRSESEFILNLTHSLDGPGFRWKEALSSYDAIYWGALKHCIGNSGEYLLNLSITKHTMYPITLEVIRTVHRKSKEESVTQEDTRNGIPLLSCPEQLLLESTTTMDFDDTTGVILVGNCRGEIHIIQLVDIGPRGSLLDDLPPSRKGSKGVVQTRIPMRLPYCYYLSSKIHDRIVPSVVREEAIESWSTSGFADIIPPRGWSTDWRQNTSLQNWILPFPRWRTLSIDEEFHIFETWNRLIRARLGSLGDIIPLMYCESKHDFVIFKIAQRLYFFNRGPYGDDNAHRIWALPFSIQDLSNPEVILEVELQRWHSGPLCDRTSVDSMLSGLREGYLRLLEFLKSDDGRAMLAKRALNENPRTWVPTERREIQMLVLRRWRISHKKMNSHAEREEDDY</sequence>
<dbReference type="EMBL" id="KQ086045">
    <property type="protein sequence ID" value="KLO09772.1"/>
    <property type="molecule type" value="Genomic_DNA"/>
</dbReference>
<dbReference type="Proteomes" id="UP000053477">
    <property type="component" value="Unassembled WGS sequence"/>
</dbReference>